<dbReference type="GO" id="GO:0051903">
    <property type="term" value="F:S-(hydroxymethyl)glutathione dehydrogenase [NAD(P)+] activity"/>
    <property type="evidence" value="ECO:0007669"/>
    <property type="project" value="TreeGrafter"/>
</dbReference>
<keyword evidence="3" id="KW-0479">Metal-binding</keyword>
<protein>
    <recommendedName>
        <fullName evidence="9">Alcohol dehydrogenase</fullName>
    </recommendedName>
</protein>
<dbReference type="PANTHER" id="PTHR43880:SF60">
    <property type="entry name" value="ALCOHOL DEHYDROGENASE-LIKE N-TERMINAL DOMAIN-CONTAINING PROTEIN"/>
    <property type="match status" value="1"/>
</dbReference>
<dbReference type="InterPro" id="IPR013149">
    <property type="entry name" value="ADH-like_C"/>
</dbReference>
<dbReference type="Gene3D" id="3.40.50.720">
    <property type="entry name" value="NAD(P)-binding Rossmann-like Domain"/>
    <property type="match status" value="1"/>
</dbReference>
<feature type="domain" description="Alcohol dehydrogenase-like C-terminal" evidence="5">
    <location>
        <begin position="217"/>
        <end position="331"/>
    </location>
</feature>
<proteinExistence type="predicted"/>
<evidence type="ECO:0000256" key="2">
    <source>
        <dbReference type="ARBA" id="ARBA00011738"/>
    </source>
</evidence>
<gene>
    <name evidence="7" type="ORF">Bca52824_065294</name>
</gene>
<comment type="subunit">
    <text evidence="2">Homodimer.</text>
</comment>
<dbReference type="AlphaFoldDB" id="A0A8X7QHZ5"/>
<dbReference type="InterPro" id="IPR036291">
    <property type="entry name" value="NAD(P)-bd_dom_sf"/>
</dbReference>
<evidence type="ECO:0000313" key="7">
    <source>
        <dbReference type="EMBL" id="KAG2270739.1"/>
    </source>
</evidence>
<dbReference type="SUPFAM" id="SSF51735">
    <property type="entry name" value="NAD(P)-binding Rossmann-fold domains"/>
    <property type="match status" value="1"/>
</dbReference>
<dbReference type="Gene3D" id="3.90.180.10">
    <property type="entry name" value="Medium-chain alcohol dehydrogenases, catalytic domain"/>
    <property type="match status" value="1"/>
</dbReference>
<feature type="domain" description="Alcohol dehydrogenase-like N-terminal" evidence="6">
    <location>
        <begin position="35"/>
        <end position="174"/>
    </location>
</feature>
<evidence type="ECO:0008006" key="9">
    <source>
        <dbReference type="Google" id="ProtNLM"/>
    </source>
</evidence>
<keyword evidence="4" id="KW-0862">Zinc</keyword>
<dbReference type="GO" id="GO:0005829">
    <property type="term" value="C:cytosol"/>
    <property type="evidence" value="ECO:0007669"/>
    <property type="project" value="TreeGrafter"/>
</dbReference>
<dbReference type="EMBL" id="JAAMPC010000013">
    <property type="protein sequence ID" value="KAG2270739.1"/>
    <property type="molecule type" value="Genomic_DNA"/>
</dbReference>
<dbReference type="InterPro" id="IPR013154">
    <property type="entry name" value="ADH-like_N"/>
</dbReference>
<dbReference type="FunFam" id="3.40.50.720:FF:000003">
    <property type="entry name" value="S-(hydroxymethyl)glutathione dehydrogenase"/>
    <property type="match status" value="1"/>
</dbReference>
<name>A0A8X7QHZ5_BRACI</name>
<dbReference type="GO" id="GO:0008270">
    <property type="term" value="F:zinc ion binding"/>
    <property type="evidence" value="ECO:0007669"/>
    <property type="project" value="TreeGrafter"/>
</dbReference>
<dbReference type="Pfam" id="PF00107">
    <property type="entry name" value="ADH_zinc_N"/>
    <property type="match status" value="1"/>
</dbReference>
<dbReference type="InterPro" id="IPR011032">
    <property type="entry name" value="GroES-like_sf"/>
</dbReference>
<evidence type="ECO:0000256" key="3">
    <source>
        <dbReference type="ARBA" id="ARBA00022723"/>
    </source>
</evidence>
<dbReference type="PANTHER" id="PTHR43880">
    <property type="entry name" value="ALCOHOL DEHYDROGENASE"/>
    <property type="match status" value="1"/>
</dbReference>
<evidence type="ECO:0000256" key="1">
    <source>
        <dbReference type="ARBA" id="ARBA00001947"/>
    </source>
</evidence>
<evidence type="ECO:0000259" key="6">
    <source>
        <dbReference type="Pfam" id="PF08240"/>
    </source>
</evidence>
<dbReference type="Pfam" id="PF08240">
    <property type="entry name" value="ADH_N"/>
    <property type="match status" value="1"/>
</dbReference>
<comment type="caution">
    <text evidence="7">The sequence shown here is derived from an EMBL/GenBank/DDBJ whole genome shotgun (WGS) entry which is preliminary data.</text>
</comment>
<dbReference type="GO" id="GO:0046294">
    <property type="term" value="P:formaldehyde catabolic process"/>
    <property type="evidence" value="ECO:0007669"/>
    <property type="project" value="TreeGrafter"/>
</dbReference>
<evidence type="ECO:0000259" key="5">
    <source>
        <dbReference type="Pfam" id="PF00107"/>
    </source>
</evidence>
<comment type="cofactor">
    <cofactor evidence="1">
        <name>Zn(2+)</name>
        <dbReference type="ChEBI" id="CHEBI:29105"/>
    </cofactor>
</comment>
<dbReference type="SUPFAM" id="SSF50129">
    <property type="entry name" value="GroES-like"/>
    <property type="match status" value="2"/>
</dbReference>
<dbReference type="OrthoDB" id="417550at2759"/>
<reference evidence="7 8" key="1">
    <citation type="submission" date="2020-02" db="EMBL/GenBank/DDBJ databases">
        <authorList>
            <person name="Ma Q."/>
            <person name="Huang Y."/>
            <person name="Song X."/>
            <person name="Pei D."/>
        </authorList>
    </citation>
    <scope>NUCLEOTIDE SEQUENCE [LARGE SCALE GENOMIC DNA]</scope>
    <source>
        <strain evidence="7">Sxm20200214</strain>
        <tissue evidence="7">Leaf</tissue>
    </source>
</reference>
<dbReference type="Proteomes" id="UP000886595">
    <property type="component" value="Unassembled WGS sequence"/>
</dbReference>
<sequence>MAETQGKVITCKAAVVWGPKEPLVIQEICVDPPQKMEVRVKILYSSICHTDLGAWTGVVMHAPRFKSCFLINIYNRIVESVGGVKDVKEGDYVIPTFNGECGECRVCTNGVSNLCERYKVDPMKRLMVNDGGTRFSTTTNKDGGSSQKQRVYHFLNTSTFTEYTVLDSACVVKIDPNAPLKQMSLLSCGVSTGVGAAWNTANVKEGTTTAVFGLGSVGLAVAEGARARGVSRIIGVDANASKFEKGKLGITDFVNPKDLTKPVHERIRELMSGGVDYSFECTGNVDGWGSTVLVGIYPTPKTLPLHPMELFDDRTITGSIFGGFKPKSQLPNFAQQCMKGVVKLEPFITNELPFEKINDVFQLLRDEKSLRCVLQISKFLKK</sequence>
<organism evidence="7 8">
    <name type="scientific">Brassica carinata</name>
    <name type="common">Ethiopian mustard</name>
    <name type="synonym">Abyssinian cabbage</name>
    <dbReference type="NCBI Taxonomy" id="52824"/>
    <lineage>
        <taxon>Eukaryota</taxon>
        <taxon>Viridiplantae</taxon>
        <taxon>Streptophyta</taxon>
        <taxon>Embryophyta</taxon>
        <taxon>Tracheophyta</taxon>
        <taxon>Spermatophyta</taxon>
        <taxon>Magnoliopsida</taxon>
        <taxon>eudicotyledons</taxon>
        <taxon>Gunneridae</taxon>
        <taxon>Pentapetalae</taxon>
        <taxon>rosids</taxon>
        <taxon>malvids</taxon>
        <taxon>Brassicales</taxon>
        <taxon>Brassicaceae</taxon>
        <taxon>Brassiceae</taxon>
        <taxon>Brassica</taxon>
    </lineage>
</organism>
<evidence type="ECO:0000256" key="4">
    <source>
        <dbReference type="ARBA" id="ARBA00022833"/>
    </source>
</evidence>
<evidence type="ECO:0000313" key="8">
    <source>
        <dbReference type="Proteomes" id="UP000886595"/>
    </source>
</evidence>
<keyword evidence="8" id="KW-1185">Reference proteome</keyword>
<accession>A0A8X7QHZ5</accession>